<evidence type="ECO:0000313" key="3">
    <source>
        <dbReference type="Proteomes" id="UP000242561"/>
    </source>
</evidence>
<proteinExistence type="predicted"/>
<name>A0A1L3JDN0_9SPHN</name>
<evidence type="ECO:0000313" key="2">
    <source>
        <dbReference type="EMBL" id="APG63251.1"/>
    </source>
</evidence>
<accession>A0A1L3JDN0</accession>
<dbReference type="EMBL" id="CP018154">
    <property type="protein sequence ID" value="APG63251.1"/>
    <property type="molecule type" value="Genomic_DNA"/>
</dbReference>
<organism evidence="2 3">
    <name type="scientific">Sphingorhabdus lutea</name>
    <dbReference type="NCBI Taxonomy" id="1913578"/>
    <lineage>
        <taxon>Bacteria</taxon>
        <taxon>Pseudomonadati</taxon>
        <taxon>Pseudomonadota</taxon>
        <taxon>Alphaproteobacteria</taxon>
        <taxon>Sphingomonadales</taxon>
        <taxon>Sphingomonadaceae</taxon>
        <taxon>Sphingorhabdus</taxon>
    </lineage>
</organism>
<dbReference type="Proteomes" id="UP000242561">
    <property type="component" value="Chromosome"/>
</dbReference>
<dbReference type="RefSeq" id="WP_072559902.1">
    <property type="nucleotide sequence ID" value="NZ_CP018154.1"/>
</dbReference>
<feature type="region of interest" description="Disordered" evidence="1">
    <location>
        <begin position="1"/>
        <end position="25"/>
    </location>
</feature>
<protein>
    <submittedName>
        <fullName evidence="2">Uncharacterized protein</fullName>
    </submittedName>
</protein>
<reference evidence="2 3" key="1">
    <citation type="submission" date="2016-11" db="EMBL/GenBank/DDBJ databases">
        <title>Sphingorhabdus sp. LPB0140, isolated from marine environment.</title>
        <authorList>
            <person name="Kim E."/>
            <person name="Yi H."/>
        </authorList>
    </citation>
    <scope>NUCLEOTIDE SEQUENCE [LARGE SCALE GENOMIC DNA]</scope>
    <source>
        <strain evidence="2 3">LPB0140</strain>
    </source>
</reference>
<keyword evidence="3" id="KW-1185">Reference proteome</keyword>
<evidence type="ECO:0000256" key="1">
    <source>
        <dbReference type="SAM" id="MobiDB-lite"/>
    </source>
</evidence>
<dbReference type="KEGG" id="sphl:LPB140_11155"/>
<sequence>MPQKITSANARRGDGRTRNIGPNYKQQNRDEEIGYDAVKKLVLTKIRTKKGIPKLKLQRENKRAFSDKKKAKFLQILAETCNVTFSAKQAGVKPSTVYRHRKMDAIFDKNWMEALKIAFENLLLEMLQRARFGVEKPIIHGGEIKGHFKHYDDAMGLKLLQLHASTVAQYQSQMANENQKDNSSDAVMHDNLLNDILDKLEETRERLKADNIGGI</sequence>
<dbReference type="STRING" id="1913578.LPB140_11155"/>
<dbReference type="AlphaFoldDB" id="A0A1L3JDN0"/>
<gene>
    <name evidence="2" type="ORF">LPB140_11155</name>
</gene>
<dbReference type="OrthoDB" id="8480631at2"/>